<evidence type="ECO:0000313" key="1">
    <source>
        <dbReference type="EMBL" id="KAH7929635.1"/>
    </source>
</evidence>
<keyword evidence="2" id="KW-1185">Reference proteome</keyword>
<evidence type="ECO:0000313" key="2">
    <source>
        <dbReference type="Proteomes" id="UP000790709"/>
    </source>
</evidence>
<organism evidence="1 2">
    <name type="scientific">Leucogyrophana mollusca</name>
    <dbReference type="NCBI Taxonomy" id="85980"/>
    <lineage>
        <taxon>Eukaryota</taxon>
        <taxon>Fungi</taxon>
        <taxon>Dikarya</taxon>
        <taxon>Basidiomycota</taxon>
        <taxon>Agaricomycotina</taxon>
        <taxon>Agaricomycetes</taxon>
        <taxon>Agaricomycetidae</taxon>
        <taxon>Boletales</taxon>
        <taxon>Boletales incertae sedis</taxon>
        <taxon>Leucogyrophana</taxon>
    </lineage>
</organism>
<protein>
    <submittedName>
        <fullName evidence="1">Uncharacterized protein</fullName>
    </submittedName>
</protein>
<dbReference type="Proteomes" id="UP000790709">
    <property type="component" value="Unassembled WGS sequence"/>
</dbReference>
<name>A0ACB8BUJ0_9AGAM</name>
<sequence length="449" mass="50226">MRMDWDGFLSLSNLSGALYPRMPLHPMQRMAWEIAECIIQRLRLSFLVPLKVSPVDLVWYKNGAWIIMLEVSRMEDPPSDGVYRGYLVVNLDTQQVHELGGEKNQVPIPVEITPLLNKFRDFILRNLQVADDVAITAKKQSNIQAYYERLLKCGLIEPGLIENQDSKLDTNICPVCSYRLISCSICSTVACENDDCQGSKIIPFERCSTHHELWCCHPCIDGMGYFAKLAQCPQCEYWYCSSELDWCAGRPLEMPDSTDASLYYSPFTTARVHLPKPTPCRTCTINGSPRGTECHILYCWSHISFRQDVVCSDCSPQNGVSCVCEGTWACDECANTASKSSLAVCPRCLKTYCYETCDYIDSCTECMRPRLCLDCIEEEGTSDAGADLSTRCEGCGEKYCEICEGKRPVPCGACDSNLCKGCLGSAECSRCDGPLCENCTEEECRCDEG</sequence>
<dbReference type="EMBL" id="MU266339">
    <property type="protein sequence ID" value="KAH7929635.1"/>
    <property type="molecule type" value="Genomic_DNA"/>
</dbReference>
<proteinExistence type="predicted"/>
<gene>
    <name evidence="1" type="ORF">BV22DRAFT_1191857</name>
</gene>
<comment type="caution">
    <text evidence="1">The sequence shown here is derived from an EMBL/GenBank/DDBJ whole genome shotgun (WGS) entry which is preliminary data.</text>
</comment>
<accession>A0ACB8BUJ0</accession>
<reference evidence="1" key="1">
    <citation type="journal article" date="2021" name="New Phytol.">
        <title>Evolutionary innovations through gain and loss of genes in the ectomycorrhizal Boletales.</title>
        <authorList>
            <person name="Wu G."/>
            <person name="Miyauchi S."/>
            <person name="Morin E."/>
            <person name="Kuo A."/>
            <person name="Drula E."/>
            <person name="Varga T."/>
            <person name="Kohler A."/>
            <person name="Feng B."/>
            <person name="Cao Y."/>
            <person name="Lipzen A."/>
            <person name="Daum C."/>
            <person name="Hundley H."/>
            <person name="Pangilinan J."/>
            <person name="Johnson J."/>
            <person name="Barry K."/>
            <person name="LaButti K."/>
            <person name="Ng V."/>
            <person name="Ahrendt S."/>
            <person name="Min B."/>
            <person name="Choi I.G."/>
            <person name="Park H."/>
            <person name="Plett J.M."/>
            <person name="Magnuson J."/>
            <person name="Spatafora J.W."/>
            <person name="Nagy L.G."/>
            <person name="Henrissat B."/>
            <person name="Grigoriev I.V."/>
            <person name="Yang Z.L."/>
            <person name="Xu J."/>
            <person name="Martin F.M."/>
        </authorList>
    </citation>
    <scope>NUCLEOTIDE SEQUENCE</scope>
    <source>
        <strain evidence="1">KUC20120723A-06</strain>
    </source>
</reference>